<dbReference type="AlphaFoldDB" id="A0A6A5QI43"/>
<dbReference type="Proteomes" id="UP000800096">
    <property type="component" value="Unassembled WGS sequence"/>
</dbReference>
<feature type="region of interest" description="Disordered" evidence="2">
    <location>
        <begin position="1"/>
        <end position="22"/>
    </location>
</feature>
<feature type="coiled-coil region" evidence="1">
    <location>
        <begin position="218"/>
        <end position="249"/>
    </location>
</feature>
<accession>A0A6A5QI43</accession>
<reference evidence="3" key="1">
    <citation type="journal article" date="2020" name="Stud. Mycol.">
        <title>101 Dothideomycetes genomes: a test case for predicting lifestyles and emergence of pathogens.</title>
        <authorList>
            <person name="Haridas S."/>
            <person name="Albert R."/>
            <person name="Binder M."/>
            <person name="Bloem J."/>
            <person name="Labutti K."/>
            <person name="Salamov A."/>
            <person name="Andreopoulos B."/>
            <person name="Baker S."/>
            <person name="Barry K."/>
            <person name="Bills G."/>
            <person name="Bluhm B."/>
            <person name="Cannon C."/>
            <person name="Castanera R."/>
            <person name="Culley D."/>
            <person name="Daum C."/>
            <person name="Ezra D."/>
            <person name="Gonzalez J."/>
            <person name="Henrissat B."/>
            <person name="Kuo A."/>
            <person name="Liang C."/>
            <person name="Lipzen A."/>
            <person name="Lutzoni F."/>
            <person name="Magnuson J."/>
            <person name="Mondo S."/>
            <person name="Nolan M."/>
            <person name="Ohm R."/>
            <person name="Pangilinan J."/>
            <person name="Park H.-J."/>
            <person name="Ramirez L."/>
            <person name="Alfaro M."/>
            <person name="Sun H."/>
            <person name="Tritt A."/>
            <person name="Yoshinaga Y."/>
            <person name="Zwiers L.-H."/>
            <person name="Turgeon B."/>
            <person name="Goodwin S."/>
            <person name="Spatafora J."/>
            <person name="Crous P."/>
            <person name="Grigoriev I."/>
        </authorList>
    </citation>
    <scope>NUCLEOTIDE SEQUENCE</scope>
    <source>
        <strain evidence="3">HMLAC05119</strain>
    </source>
</reference>
<evidence type="ECO:0000256" key="2">
    <source>
        <dbReference type="SAM" id="MobiDB-lite"/>
    </source>
</evidence>
<evidence type="ECO:0000313" key="3">
    <source>
        <dbReference type="EMBL" id="KAF1914500.1"/>
    </source>
</evidence>
<gene>
    <name evidence="3" type="ORF">BDU57DRAFT_519537</name>
</gene>
<proteinExistence type="predicted"/>
<sequence>MTDQPRQRQGPDGDEYYGPDPSWKFVRRSNNLIATSDAASRLSGSSSAAINQSDAAKEERVEAISKVLAIQTAFTEYLDNPDECNSSLPSLCDIDDDTLALLAGGQRYAGYEPGTVDLTQEPYELRDLLHQLFAASRDEVKVLQTQKKWLHSYIVQLLSDRLTTIDRVTANKILSFFQNPAPESLAVMRQTEADLKLVSAMKTLDIVRDVCDHTAEPIKDALEEIRVAKAQLDKERAELTKEKAEFAAEAKMSRAPDSKTTHNHISQVQTGTNARQYNYFISGSASNYNSFVPKGDSSLSKIDEFRPSGNGPLPSDDGPFPNGNSWGLTAPTQFTSLAFRTRPPLPTPLVEPAATEQAQPTRELRKPTWSSSCKYGEDCT</sequence>
<dbReference type="EMBL" id="ML979137">
    <property type="protein sequence ID" value="KAF1914500.1"/>
    <property type="molecule type" value="Genomic_DNA"/>
</dbReference>
<feature type="region of interest" description="Disordered" evidence="2">
    <location>
        <begin position="299"/>
        <end position="327"/>
    </location>
</feature>
<evidence type="ECO:0000313" key="4">
    <source>
        <dbReference type="Proteomes" id="UP000800096"/>
    </source>
</evidence>
<organism evidence="3 4">
    <name type="scientific">Ampelomyces quisqualis</name>
    <name type="common">Powdery mildew agent</name>
    <dbReference type="NCBI Taxonomy" id="50730"/>
    <lineage>
        <taxon>Eukaryota</taxon>
        <taxon>Fungi</taxon>
        <taxon>Dikarya</taxon>
        <taxon>Ascomycota</taxon>
        <taxon>Pezizomycotina</taxon>
        <taxon>Dothideomycetes</taxon>
        <taxon>Pleosporomycetidae</taxon>
        <taxon>Pleosporales</taxon>
        <taxon>Pleosporineae</taxon>
        <taxon>Phaeosphaeriaceae</taxon>
        <taxon>Ampelomyces</taxon>
    </lineage>
</organism>
<protein>
    <submittedName>
        <fullName evidence="3">Uncharacterized protein</fullName>
    </submittedName>
</protein>
<feature type="region of interest" description="Disordered" evidence="2">
    <location>
        <begin position="342"/>
        <end position="380"/>
    </location>
</feature>
<keyword evidence="4" id="KW-1185">Reference proteome</keyword>
<feature type="compositionally biased region" description="Basic and acidic residues" evidence="2">
    <location>
        <begin position="1"/>
        <end position="11"/>
    </location>
</feature>
<evidence type="ECO:0000256" key="1">
    <source>
        <dbReference type="SAM" id="Coils"/>
    </source>
</evidence>
<name>A0A6A5QI43_AMPQU</name>
<keyword evidence="1" id="KW-0175">Coiled coil</keyword>